<dbReference type="HAMAP" id="MF_01023">
    <property type="entry name" value="HisC_aminotrans_2"/>
    <property type="match status" value="1"/>
</dbReference>
<comment type="catalytic activity">
    <reaction evidence="8 9">
        <text>L-histidinol phosphate + 2-oxoglutarate = 3-(imidazol-4-yl)-2-oxopropyl phosphate + L-glutamate</text>
        <dbReference type="Rhea" id="RHEA:23744"/>
        <dbReference type="ChEBI" id="CHEBI:16810"/>
        <dbReference type="ChEBI" id="CHEBI:29985"/>
        <dbReference type="ChEBI" id="CHEBI:57766"/>
        <dbReference type="ChEBI" id="CHEBI:57980"/>
        <dbReference type="EC" id="2.6.1.9"/>
    </reaction>
</comment>
<protein>
    <recommendedName>
        <fullName evidence="9">Histidinol-phosphate aminotransferase</fullName>
        <ecNumber evidence="9">2.6.1.9</ecNumber>
    </recommendedName>
    <alternativeName>
        <fullName evidence="9">Imidazole acetol-phosphate transaminase</fullName>
    </alternativeName>
</protein>
<dbReference type="CDD" id="cd00609">
    <property type="entry name" value="AAT_like"/>
    <property type="match status" value="1"/>
</dbReference>
<dbReference type="UniPathway" id="UPA00031">
    <property type="reaction ID" value="UER00012"/>
</dbReference>
<evidence type="ECO:0000256" key="9">
    <source>
        <dbReference type="HAMAP-Rule" id="MF_01023"/>
    </source>
</evidence>
<dbReference type="GO" id="GO:0004400">
    <property type="term" value="F:histidinol-phosphate transaminase activity"/>
    <property type="evidence" value="ECO:0007669"/>
    <property type="project" value="UniProtKB-UniRule"/>
</dbReference>
<keyword evidence="9" id="KW-0368">Histidine biosynthesis</keyword>
<evidence type="ECO:0000259" key="10">
    <source>
        <dbReference type="Pfam" id="PF00155"/>
    </source>
</evidence>
<comment type="caution">
    <text evidence="11">The sequence shown here is derived from an EMBL/GenBank/DDBJ whole genome shotgun (WGS) entry which is preliminary data.</text>
</comment>
<comment type="pathway">
    <text evidence="2 9">Amino-acid biosynthesis; L-histidine biosynthesis; L-histidine from 5-phospho-alpha-D-ribose 1-diphosphate: step 7/9.</text>
</comment>
<dbReference type="AlphaFoldDB" id="A0A7C3Z1R7"/>
<dbReference type="InterPro" id="IPR015424">
    <property type="entry name" value="PyrdxlP-dep_Trfase"/>
</dbReference>
<evidence type="ECO:0000256" key="1">
    <source>
        <dbReference type="ARBA" id="ARBA00001933"/>
    </source>
</evidence>
<dbReference type="PROSITE" id="PS00599">
    <property type="entry name" value="AA_TRANSFER_CLASS_2"/>
    <property type="match status" value="1"/>
</dbReference>
<dbReference type="Gene3D" id="3.40.640.10">
    <property type="entry name" value="Type I PLP-dependent aspartate aminotransferase-like (Major domain)"/>
    <property type="match status" value="1"/>
</dbReference>
<keyword evidence="6 9" id="KW-0808">Transferase</keyword>
<gene>
    <name evidence="9" type="primary">hisC</name>
    <name evidence="11" type="ORF">ENW96_09405</name>
</gene>
<dbReference type="SUPFAM" id="SSF53383">
    <property type="entry name" value="PLP-dependent transferases"/>
    <property type="match status" value="1"/>
</dbReference>
<dbReference type="InterPro" id="IPR005861">
    <property type="entry name" value="HisP_aminotrans"/>
</dbReference>
<accession>A0A7C3Z1R7</accession>
<dbReference type="PANTHER" id="PTHR43643:SF3">
    <property type="entry name" value="HISTIDINOL-PHOSPHATE AMINOTRANSFERASE"/>
    <property type="match status" value="1"/>
</dbReference>
<dbReference type="InterPro" id="IPR004839">
    <property type="entry name" value="Aminotransferase_I/II_large"/>
</dbReference>
<proteinExistence type="inferred from homology"/>
<dbReference type="InterPro" id="IPR050106">
    <property type="entry name" value="HistidinolP_aminotransfase"/>
</dbReference>
<dbReference type="InterPro" id="IPR001917">
    <property type="entry name" value="Aminotrans_II_pyridoxalP_BS"/>
</dbReference>
<feature type="modified residue" description="N6-(pyridoxal phosphate)lysine" evidence="9">
    <location>
        <position position="229"/>
    </location>
</feature>
<evidence type="ECO:0000256" key="6">
    <source>
        <dbReference type="ARBA" id="ARBA00022679"/>
    </source>
</evidence>
<evidence type="ECO:0000256" key="3">
    <source>
        <dbReference type="ARBA" id="ARBA00007970"/>
    </source>
</evidence>
<dbReference type="NCBIfam" id="TIGR01141">
    <property type="entry name" value="hisC"/>
    <property type="match status" value="1"/>
</dbReference>
<evidence type="ECO:0000256" key="8">
    <source>
        <dbReference type="ARBA" id="ARBA00047481"/>
    </source>
</evidence>
<evidence type="ECO:0000256" key="7">
    <source>
        <dbReference type="ARBA" id="ARBA00022898"/>
    </source>
</evidence>
<sequence>MTRVPIATIVQPHLAQLTPYQAGKPLEELARELGLTDAIKLASNENPLGPSPKALEAIQANLGTLHRYPDSHAYFLKEDLSRHLNLKSTQLILGNGSDEVLDLLVRALVPPGGEVISTTHTFLMYGLLTQAVGGIFRTVPLKNMAVDLEAVAQAVTDNTRLILLNNPNNPTGTVFSRQAWEKFLEALPARITVVLDEAYIDFADDPDIPRSLDYVSEERPLVGLRTFSKAYGLAGLRVGYGFGPSELMDYLNRLRLPFNINRLAQVGAQAALADTDFLRRTQELVRTGRAYLEQGLAQLGLNFVPSQANFILIYLGRAGREVYQAMLKEGVIIRAMDAYGYPEHIRVNVGLPQENERFLTTLKKVLGL</sequence>
<evidence type="ECO:0000256" key="4">
    <source>
        <dbReference type="ARBA" id="ARBA00011738"/>
    </source>
</evidence>
<name>A0A7C3Z1R7_9BACT</name>
<dbReference type="Gene3D" id="3.90.1150.10">
    <property type="entry name" value="Aspartate Aminotransferase, domain 1"/>
    <property type="match status" value="1"/>
</dbReference>
<dbReference type="EMBL" id="DTMF01000229">
    <property type="protein sequence ID" value="HGF34586.1"/>
    <property type="molecule type" value="Genomic_DNA"/>
</dbReference>
<evidence type="ECO:0000256" key="2">
    <source>
        <dbReference type="ARBA" id="ARBA00005011"/>
    </source>
</evidence>
<dbReference type="InterPro" id="IPR015421">
    <property type="entry name" value="PyrdxlP-dep_Trfase_major"/>
</dbReference>
<reference evidence="11" key="1">
    <citation type="journal article" date="2020" name="mSystems">
        <title>Genome- and Community-Level Interaction Insights into Carbon Utilization and Element Cycling Functions of Hydrothermarchaeota in Hydrothermal Sediment.</title>
        <authorList>
            <person name="Zhou Z."/>
            <person name="Liu Y."/>
            <person name="Xu W."/>
            <person name="Pan J."/>
            <person name="Luo Z.H."/>
            <person name="Li M."/>
        </authorList>
    </citation>
    <scope>NUCLEOTIDE SEQUENCE [LARGE SCALE GENOMIC DNA]</scope>
    <source>
        <strain evidence="11">SpSt-897</strain>
    </source>
</reference>
<comment type="similarity">
    <text evidence="3 9">Belongs to the class-II pyridoxal-phosphate-dependent aminotransferase family. Histidinol-phosphate aminotransferase subfamily.</text>
</comment>
<dbReference type="Pfam" id="PF00155">
    <property type="entry name" value="Aminotran_1_2"/>
    <property type="match status" value="1"/>
</dbReference>
<comment type="subunit">
    <text evidence="4 9">Homodimer.</text>
</comment>
<dbReference type="EC" id="2.6.1.9" evidence="9"/>
<keyword evidence="9" id="KW-0028">Amino-acid biosynthesis</keyword>
<dbReference type="InterPro" id="IPR015422">
    <property type="entry name" value="PyrdxlP-dep_Trfase_small"/>
</dbReference>
<evidence type="ECO:0000256" key="5">
    <source>
        <dbReference type="ARBA" id="ARBA00022576"/>
    </source>
</evidence>
<comment type="cofactor">
    <cofactor evidence="1 9">
        <name>pyridoxal 5'-phosphate</name>
        <dbReference type="ChEBI" id="CHEBI:597326"/>
    </cofactor>
</comment>
<keyword evidence="5 9" id="KW-0032">Aminotransferase</keyword>
<dbReference type="GO" id="GO:0030170">
    <property type="term" value="F:pyridoxal phosphate binding"/>
    <property type="evidence" value="ECO:0007669"/>
    <property type="project" value="InterPro"/>
</dbReference>
<evidence type="ECO:0000313" key="11">
    <source>
        <dbReference type="EMBL" id="HGF34586.1"/>
    </source>
</evidence>
<feature type="domain" description="Aminotransferase class I/classII large" evidence="10">
    <location>
        <begin position="37"/>
        <end position="359"/>
    </location>
</feature>
<dbReference type="PANTHER" id="PTHR43643">
    <property type="entry name" value="HISTIDINOL-PHOSPHATE AMINOTRANSFERASE 2"/>
    <property type="match status" value="1"/>
</dbReference>
<dbReference type="GO" id="GO:0000105">
    <property type="term" value="P:L-histidine biosynthetic process"/>
    <property type="evidence" value="ECO:0007669"/>
    <property type="project" value="UniProtKB-UniRule"/>
</dbReference>
<organism evidence="11">
    <name type="scientific">Desulfobacca acetoxidans</name>
    <dbReference type="NCBI Taxonomy" id="60893"/>
    <lineage>
        <taxon>Bacteria</taxon>
        <taxon>Pseudomonadati</taxon>
        <taxon>Thermodesulfobacteriota</taxon>
        <taxon>Desulfobaccia</taxon>
        <taxon>Desulfobaccales</taxon>
        <taxon>Desulfobaccaceae</taxon>
        <taxon>Desulfobacca</taxon>
    </lineage>
</organism>
<keyword evidence="7 9" id="KW-0663">Pyridoxal phosphate</keyword>